<name>A0ABT2H9Q8_9MICO</name>
<dbReference type="Proteomes" id="UP001165586">
    <property type="component" value="Unassembled WGS sequence"/>
</dbReference>
<proteinExistence type="predicted"/>
<accession>A0ABT2H9Q8</accession>
<reference evidence="2" key="1">
    <citation type="submission" date="2022-08" db="EMBL/GenBank/DDBJ databases">
        <authorList>
            <person name="Deng Y."/>
            <person name="Han X.-F."/>
            <person name="Zhang Y.-Q."/>
        </authorList>
    </citation>
    <scope>NUCLEOTIDE SEQUENCE</scope>
    <source>
        <strain evidence="2">CPCC 203386</strain>
    </source>
</reference>
<organism evidence="2 3">
    <name type="scientific">Herbiconiux daphne</name>
    <dbReference type="NCBI Taxonomy" id="2970914"/>
    <lineage>
        <taxon>Bacteria</taxon>
        <taxon>Bacillati</taxon>
        <taxon>Actinomycetota</taxon>
        <taxon>Actinomycetes</taxon>
        <taxon>Micrococcales</taxon>
        <taxon>Microbacteriaceae</taxon>
        <taxon>Herbiconiux</taxon>
    </lineage>
</organism>
<evidence type="ECO:0000313" key="3">
    <source>
        <dbReference type="Proteomes" id="UP001165586"/>
    </source>
</evidence>
<dbReference type="RefSeq" id="WP_259542775.1">
    <property type="nucleotide sequence ID" value="NZ_JANLCJ010000122.1"/>
</dbReference>
<evidence type="ECO:0000313" key="2">
    <source>
        <dbReference type="EMBL" id="MCS5736700.1"/>
    </source>
</evidence>
<evidence type="ECO:0008006" key="4">
    <source>
        <dbReference type="Google" id="ProtNLM"/>
    </source>
</evidence>
<comment type="caution">
    <text evidence="2">The sequence shown here is derived from an EMBL/GenBank/DDBJ whole genome shotgun (WGS) entry which is preliminary data.</text>
</comment>
<protein>
    <recommendedName>
        <fullName evidence="4">Portal protein</fullName>
    </recommendedName>
</protein>
<feature type="region of interest" description="Disordered" evidence="1">
    <location>
        <begin position="141"/>
        <end position="168"/>
    </location>
</feature>
<evidence type="ECO:0000256" key="1">
    <source>
        <dbReference type="SAM" id="MobiDB-lite"/>
    </source>
</evidence>
<dbReference type="EMBL" id="JANLCJ010000122">
    <property type="protein sequence ID" value="MCS5736700.1"/>
    <property type="molecule type" value="Genomic_DNA"/>
</dbReference>
<gene>
    <name evidence="2" type="ORF">N1032_23500</name>
</gene>
<sequence>MYMIGCGYSPIFAQGQAGATEAQTLITKDNDQRTTKQLRRRFTEILSNLFAKLLVYKGYATDRESAFEMITIQIKENVVYNQLQLVDFLNNAISYGLMTKLQAIMIMNDTDNEDDAKQVLEEIEKDQQAQNQQIIEHQVAFNQATSESNPEGLGAMGNGGDADPILEP</sequence>
<keyword evidence="3" id="KW-1185">Reference proteome</keyword>